<dbReference type="RefSeq" id="WP_160632084.1">
    <property type="nucleotide sequence ID" value="NZ_WWNE01000004.1"/>
</dbReference>
<evidence type="ECO:0000256" key="1">
    <source>
        <dbReference type="ARBA" id="ARBA00004196"/>
    </source>
</evidence>
<feature type="domain" description="Cytochrome c" evidence="8">
    <location>
        <begin position="305"/>
        <end position="432"/>
    </location>
</feature>
<feature type="domain" description="Cytochrome c" evidence="8">
    <location>
        <begin position="451"/>
        <end position="593"/>
    </location>
</feature>
<dbReference type="GO" id="GO:0030313">
    <property type="term" value="C:cell envelope"/>
    <property type="evidence" value="ECO:0007669"/>
    <property type="project" value="UniProtKB-SubCell"/>
</dbReference>
<keyword evidence="3 7" id="KW-0479">Metal-binding</keyword>
<dbReference type="InterPro" id="IPR051395">
    <property type="entry name" value="Cytochrome_c_Peroxidase/MauG"/>
</dbReference>
<dbReference type="PROSITE" id="PS51007">
    <property type="entry name" value="CYTC"/>
    <property type="match status" value="2"/>
</dbReference>
<evidence type="ECO:0000259" key="8">
    <source>
        <dbReference type="PROSITE" id="PS51007"/>
    </source>
</evidence>
<dbReference type="PANTHER" id="PTHR30600:SF10">
    <property type="entry name" value="BLL6722 PROTEIN"/>
    <property type="match status" value="1"/>
</dbReference>
<evidence type="ECO:0000256" key="6">
    <source>
        <dbReference type="ARBA" id="ARBA00023004"/>
    </source>
</evidence>
<organism evidence="9 10">
    <name type="scientific">Acidiluteibacter ferrifornacis</name>
    <dbReference type="NCBI Taxonomy" id="2692424"/>
    <lineage>
        <taxon>Bacteria</taxon>
        <taxon>Pseudomonadati</taxon>
        <taxon>Bacteroidota</taxon>
        <taxon>Flavobacteriia</taxon>
        <taxon>Flavobacteriales</taxon>
        <taxon>Cryomorphaceae</taxon>
        <taxon>Acidiluteibacter</taxon>
    </lineage>
</organism>
<dbReference type="PANTHER" id="PTHR30600">
    <property type="entry name" value="CYTOCHROME C PEROXIDASE-RELATED"/>
    <property type="match status" value="1"/>
</dbReference>
<dbReference type="EMBL" id="WWNE01000004">
    <property type="protein sequence ID" value="NBG65186.1"/>
    <property type="molecule type" value="Genomic_DNA"/>
</dbReference>
<dbReference type="PROSITE" id="PS51257">
    <property type="entry name" value="PROKAR_LIPOPROTEIN"/>
    <property type="match status" value="1"/>
</dbReference>
<evidence type="ECO:0000313" key="9">
    <source>
        <dbReference type="EMBL" id="NBG65186.1"/>
    </source>
</evidence>
<protein>
    <submittedName>
        <fullName evidence="9">Methylamine utilization protein</fullName>
    </submittedName>
</protein>
<evidence type="ECO:0000313" key="10">
    <source>
        <dbReference type="Proteomes" id="UP000470771"/>
    </source>
</evidence>
<evidence type="ECO:0000256" key="3">
    <source>
        <dbReference type="ARBA" id="ARBA00022723"/>
    </source>
</evidence>
<dbReference type="Pfam" id="PF03150">
    <property type="entry name" value="CCP_MauG"/>
    <property type="match status" value="1"/>
</dbReference>
<keyword evidence="6 7" id="KW-0408">Iron</keyword>
<proteinExistence type="predicted"/>
<accession>A0A6N9NEX4</accession>
<keyword evidence="2 7" id="KW-0349">Heme</keyword>
<evidence type="ECO:0000256" key="7">
    <source>
        <dbReference type="PROSITE-ProRule" id="PRU00433"/>
    </source>
</evidence>
<dbReference type="SUPFAM" id="SSF46626">
    <property type="entry name" value="Cytochrome c"/>
    <property type="match status" value="2"/>
</dbReference>
<dbReference type="Proteomes" id="UP000470771">
    <property type="component" value="Unassembled WGS sequence"/>
</dbReference>
<dbReference type="GO" id="GO:0020037">
    <property type="term" value="F:heme binding"/>
    <property type="evidence" value="ECO:0007669"/>
    <property type="project" value="InterPro"/>
</dbReference>
<dbReference type="InterPro" id="IPR009056">
    <property type="entry name" value="Cyt_c-like_dom"/>
</dbReference>
<keyword evidence="4" id="KW-0732">Signal</keyword>
<dbReference type="AlphaFoldDB" id="A0A6N9NEX4"/>
<dbReference type="InterPro" id="IPR036909">
    <property type="entry name" value="Cyt_c-like_dom_sf"/>
</dbReference>
<name>A0A6N9NEX4_9FLAO</name>
<comment type="caution">
    <text evidence="9">The sequence shown here is derived from an EMBL/GenBank/DDBJ whole genome shotgun (WGS) entry which is preliminary data.</text>
</comment>
<dbReference type="Gene3D" id="1.10.760.10">
    <property type="entry name" value="Cytochrome c-like domain"/>
    <property type="match status" value="2"/>
</dbReference>
<reference evidence="9 10" key="1">
    <citation type="submission" date="2019-12" db="EMBL/GenBank/DDBJ databases">
        <authorList>
            <person name="Zhao J."/>
        </authorList>
    </citation>
    <scope>NUCLEOTIDE SEQUENCE [LARGE SCALE GENOMIC DNA]</scope>
    <source>
        <strain evidence="9 10">S-15</strain>
    </source>
</reference>
<evidence type="ECO:0000256" key="4">
    <source>
        <dbReference type="ARBA" id="ARBA00022729"/>
    </source>
</evidence>
<sequence length="595" mass="67959">MIHSDYKTIARRAYFLISLSLLLIACNKKEDTKAVTPNERLEQYLITQLDSANYFLKTVNDSVTLSKAQMSFINARIAVKKVEPILSFTDNQHYKTLFQPHILKIVEEDATNIKRISPMGFQVLEEVLFSDSIDWIEVSKQTRFLKNRLRLIQANTSLDYLKKYHFLWLLRDEIIRISTTGISGFDSPVLGQSLVESSIIYQELKTYLSWYESDFNKNELYTKWVAEFDTSSKIMKADFDLFDRYRFIQKHTNRQFELWNQTVKEWDVEFPFELAISNSAPSLFDSATFNLGYFSDKIWSEISKEKISLGKKLFNDSSFSIDGSLSCSSCHQSEIAFTDGLAISKNQTRNSPTMKYAGLQKAFFYDARTGSLEGQIVDVILNETEFHSSIDDLVQTVKGDSIYISHFLTVYGSEPTDLSIRNAIAAYIRSLSPFNSKFDLSISGKKEMLSAKEINGFNLFMGKAQCATCHFPPLFNGTVPPNFSESEIELLGVPEKYATSNAIIDDDLGRYNIFKTEERKHFFKTPTIRNIALTAPYMHNGAFQTLVQVMEFYDLGGGDGIGIKLEHQTLPADALNLTEEEEENIIAFMKTLTDQ</sequence>
<evidence type="ECO:0000256" key="5">
    <source>
        <dbReference type="ARBA" id="ARBA00023002"/>
    </source>
</evidence>
<comment type="subcellular location">
    <subcellularLocation>
        <location evidence="1">Cell envelope</location>
    </subcellularLocation>
</comment>
<keyword evidence="10" id="KW-1185">Reference proteome</keyword>
<dbReference type="GO" id="GO:0004130">
    <property type="term" value="F:cytochrome-c peroxidase activity"/>
    <property type="evidence" value="ECO:0007669"/>
    <property type="project" value="TreeGrafter"/>
</dbReference>
<evidence type="ECO:0000256" key="2">
    <source>
        <dbReference type="ARBA" id="ARBA00022617"/>
    </source>
</evidence>
<keyword evidence="5" id="KW-0560">Oxidoreductase</keyword>
<dbReference type="GO" id="GO:0046872">
    <property type="term" value="F:metal ion binding"/>
    <property type="evidence" value="ECO:0007669"/>
    <property type="project" value="UniProtKB-KW"/>
</dbReference>
<gene>
    <name evidence="9" type="ORF">GQN54_03605</name>
</gene>
<dbReference type="InterPro" id="IPR004852">
    <property type="entry name" value="Di-haem_cyt_c_peroxidsae"/>
</dbReference>
<dbReference type="GO" id="GO:0009055">
    <property type="term" value="F:electron transfer activity"/>
    <property type="evidence" value="ECO:0007669"/>
    <property type="project" value="InterPro"/>
</dbReference>